<proteinExistence type="predicted"/>
<keyword evidence="3" id="KW-1185">Reference proteome</keyword>
<organism evidence="2 3">
    <name type="scientific">Micromonospora carbonacea</name>
    <dbReference type="NCBI Taxonomy" id="47853"/>
    <lineage>
        <taxon>Bacteria</taxon>
        <taxon>Bacillati</taxon>
        <taxon>Actinomycetota</taxon>
        <taxon>Actinomycetes</taxon>
        <taxon>Micromonosporales</taxon>
        <taxon>Micromonosporaceae</taxon>
        <taxon>Micromonospora</taxon>
    </lineage>
</organism>
<sequence length="401" mass="42868">MAKTDSTGSTGSSPGFTRRQSTGATWRYRWAHRQNERRQRTYRDAERAWRRRDDELRRLRAAAADFGRQATAGAGLPLELAPGERVFWALPAVQLVELRHTAVLPAPDLCVDPGRSALHHRRPDGVKVTDAGLAVLTDRRLVLLGGRGRRDWTYGRMTGLAHDPAAPITLIQVLDRRRTSGLLLPADAAAEFRFTLTLAFAEAIEQRGAVLAQLDELIAEHDQTRPFRPAIATPAQARITSLVPGGRRTVAVAAAAALLVPAVLFESDPPVRPGSDVAAAATAAPPTAGPTGLPTSRAAAASASKPRHGTVSSAAASSPAPPAAARDRLCGAPANPFGYDYCGGSRIRRPDVRVCDYFDCGQDFWAGTGYLVQCRDGALTLTGGRADVCAAHDGLRRTVWS</sequence>
<dbReference type="STRING" id="47853.TK50_07885"/>
<feature type="region of interest" description="Disordered" evidence="1">
    <location>
        <begin position="274"/>
        <end position="327"/>
    </location>
</feature>
<dbReference type="Proteomes" id="UP000183585">
    <property type="component" value="Unassembled WGS sequence"/>
</dbReference>
<feature type="region of interest" description="Disordered" evidence="1">
    <location>
        <begin position="1"/>
        <end position="22"/>
    </location>
</feature>
<reference evidence="3" key="1">
    <citation type="submission" date="2016-06" db="EMBL/GenBank/DDBJ databases">
        <authorList>
            <person name="Varghese N."/>
            <person name="Submissions Spin"/>
        </authorList>
    </citation>
    <scope>NUCLEOTIDE SEQUENCE [LARGE SCALE GENOMIC DNA]</scope>
    <source>
        <strain evidence="3">DSM 43168</strain>
    </source>
</reference>
<evidence type="ECO:0000313" key="3">
    <source>
        <dbReference type="Proteomes" id="UP000183585"/>
    </source>
</evidence>
<dbReference type="RefSeq" id="WP_074473580.1">
    <property type="nucleotide sequence ID" value="NZ_FMCT01000003.1"/>
</dbReference>
<feature type="compositionally biased region" description="Low complexity" evidence="1">
    <location>
        <begin position="1"/>
        <end position="17"/>
    </location>
</feature>
<gene>
    <name evidence="2" type="ORF">GA0070563_10326</name>
</gene>
<evidence type="ECO:0000313" key="2">
    <source>
        <dbReference type="EMBL" id="SCE89499.1"/>
    </source>
</evidence>
<evidence type="ECO:0000256" key="1">
    <source>
        <dbReference type="SAM" id="MobiDB-lite"/>
    </source>
</evidence>
<protein>
    <submittedName>
        <fullName evidence="2">Uncharacterized protein</fullName>
    </submittedName>
</protein>
<accession>A0A1C4W0I3</accession>
<name>A0A1C4W0I3_9ACTN</name>
<feature type="compositionally biased region" description="Low complexity" evidence="1">
    <location>
        <begin position="278"/>
        <end position="304"/>
    </location>
</feature>
<dbReference type="EMBL" id="FMCT01000003">
    <property type="protein sequence ID" value="SCE89499.1"/>
    <property type="molecule type" value="Genomic_DNA"/>
</dbReference>
<dbReference type="AlphaFoldDB" id="A0A1C4W0I3"/>